<keyword evidence="3 6" id="KW-0479">Metal-binding</keyword>
<feature type="domain" description="Enoyl reductase (ER)" evidence="7">
    <location>
        <begin position="11"/>
        <end position="324"/>
    </location>
</feature>
<comment type="caution">
    <text evidence="8">The sequence shown here is derived from an EMBL/GenBank/DDBJ whole genome shotgun (WGS) entry which is preliminary data.</text>
</comment>
<dbReference type="SUPFAM" id="SSF50129">
    <property type="entry name" value="GroES-like"/>
    <property type="match status" value="1"/>
</dbReference>
<dbReference type="GO" id="GO:0008270">
    <property type="term" value="F:zinc ion binding"/>
    <property type="evidence" value="ECO:0007669"/>
    <property type="project" value="InterPro"/>
</dbReference>
<evidence type="ECO:0000313" key="8">
    <source>
        <dbReference type="EMBL" id="CVL08633.1"/>
    </source>
</evidence>
<reference evidence="9" key="1">
    <citation type="journal article" date="2016" name="Genome Biol. Evol.">
        <title>Comparative 'omics' of the Fusarium fujikuroi species complex highlights differences in genetic potential and metabolite synthesis.</title>
        <authorList>
            <person name="Niehaus E.-M."/>
            <person name="Muensterkoetter M."/>
            <person name="Proctor R.H."/>
            <person name="Brown D.W."/>
            <person name="Sharon A."/>
            <person name="Idan Y."/>
            <person name="Oren-Young L."/>
            <person name="Sieber C.M."/>
            <person name="Novak O."/>
            <person name="Pencik A."/>
            <person name="Tarkowska D."/>
            <person name="Hromadova K."/>
            <person name="Freeman S."/>
            <person name="Maymon M."/>
            <person name="Elazar M."/>
            <person name="Youssef S.A."/>
            <person name="El-Shabrawy E.S.M."/>
            <person name="Shalaby A.B.A."/>
            <person name="Houterman P."/>
            <person name="Brock N.L."/>
            <person name="Burkhardt I."/>
            <person name="Tsavkelova E.A."/>
            <person name="Dickschat J.S."/>
            <person name="Galuszka P."/>
            <person name="Gueldener U."/>
            <person name="Tudzynski B."/>
        </authorList>
    </citation>
    <scope>NUCLEOTIDE SEQUENCE [LARGE SCALE GENOMIC DNA]</scope>
    <source>
        <strain evidence="9">MRC7560</strain>
    </source>
</reference>
<dbReference type="VEuPathDB" id="FungiDB:FMAN_06901"/>
<protein>
    <submittedName>
        <fullName evidence="8">ADH2-Alcohol dehydrogenase II</fullName>
    </submittedName>
</protein>
<keyword evidence="4 6" id="KW-0862">Zinc</keyword>
<keyword evidence="5" id="KW-0560">Oxidoreductase</keyword>
<accession>A0A1L7UJM0</accession>
<evidence type="ECO:0000256" key="1">
    <source>
        <dbReference type="ARBA" id="ARBA00001947"/>
    </source>
</evidence>
<organism evidence="8 9">
    <name type="scientific">Fusarium mangiferae</name>
    <name type="common">Mango malformation disease fungus</name>
    <dbReference type="NCBI Taxonomy" id="192010"/>
    <lineage>
        <taxon>Eukaryota</taxon>
        <taxon>Fungi</taxon>
        <taxon>Dikarya</taxon>
        <taxon>Ascomycota</taxon>
        <taxon>Pezizomycotina</taxon>
        <taxon>Sordariomycetes</taxon>
        <taxon>Hypocreomycetidae</taxon>
        <taxon>Hypocreales</taxon>
        <taxon>Nectriaceae</taxon>
        <taxon>Fusarium</taxon>
        <taxon>Fusarium fujikuroi species complex</taxon>
    </lineage>
</organism>
<evidence type="ECO:0000256" key="5">
    <source>
        <dbReference type="ARBA" id="ARBA00023002"/>
    </source>
</evidence>
<dbReference type="Gene3D" id="3.40.50.720">
    <property type="entry name" value="NAD(P)-binding Rossmann-like Domain"/>
    <property type="match status" value="1"/>
</dbReference>
<comment type="similarity">
    <text evidence="2 6">Belongs to the zinc-containing alcohol dehydrogenase family.</text>
</comment>
<gene>
    <name evidence="8" type="ORF">FMAN_06901</name>
</gene>
<dbReference type="Gene3D" id="3.90.180.10">
    <property type="entry name" value="Medium-chain alcohol dehydrogenases, catalytic domain"/>
    <property type="match status" value="1"/>
</dbReference>
<dbReference type="PANTHER" id="PTHR42940:SF8">
    <property type="entry name" value="VACUOLAR PROTEIN SORTING-ASSOCIATED PROTEIN 11"/>
    <property type="match status" value="1"/>
</dbReference>
<dbReference type="PROSITE" id="PS00059">
    <property type="entry name" value="ADH_ZINC"/>
    <property type="match status" value="1"/>
</dbReference>
<dbReference type="InterPro" id="IPR036291">
    <property type="entry name" value="NAD(P)-bd_dom_sf"/>
</dbReference>
<evidence type="ECO:0000256" key="3">
    <source>
        <dbReference type="ARBA" id="ARBA00022723"/>
    </source>
</evidence>
<dbReference type="Pfam" id="PF08240">
    <property type="entry name" value="ADH_N"/>
    <property type="match status" value="1"/>
</dbReference>
<dbReference type="Proteomes" id="UP000184255">
    <property type="component" value="Unassembled WGS sequence"/>
</dbReference>
<dbReference type="SMART" id="SM00829">
    <property type="entry name" value="PKS_ER"/>
    <property type="match status" value="1"/>
</dbReference>
<dbReference type="GeneID" id="65086164"/>
<evidence type="ECO:0000313" key="9">
    <source>
        <dbReference type="Proteomes" id="UP000184255"/>
    </source>
</evidence>
<dbReference type="InterPro" id="IPR013154">
    <property type="entry name" value="ADH-like_N"/>
</dbReference>
<dbReference type="InterPro" id="IPR002328">
    <property type="entry name" value="ADH_Zn_CS"/>
</dbReference>
<dbReference type="Pfam" id="PF00107">
    <property type="entry name" value="ADH_zinc_N"/>
    <property type="match status" value="1"/>
</dbReference>
<proteinExistence type="inferred from homology"/>
<dbReference type="InterPro" id="IPR011032">
    <property type="entry name" value="GroES-like_sf"/>
</dbReference>
<dbReference type="AlphaFoldDB" id="A0A1L7UJM0"/>
<dbReference type="InterPro" id="IPR013149">
    <property type="entry name" value="ADH-like_C"/>
</dbReference>
<sequence>MMKAFSYENPASGLQLKDLPIPEADDESVLIEVKAAGICHSDCHIVSGHGDDYIAKKPIVLGHEVAGIIKKLGRNVSGFRIGDAVTLALLMHPVSERINGAYVGLSFDGGYGQYVVAPQKILVKITDGISFAQAAVATDALATSHHAVVGEAGAQPELTMGIVGLGGLGMHGLQFACLKGSTVYGFDVNDDKFTQAKGCGAKDCFASLDDATNAGLAFDVIVDFVGHSTTTSAAIRTVKPGGKVVTVGLASSDVTIPSNTDSGYILKGVTIVGSIGASMQDLKDVLGLLAMGAIKPELAEVAFEEIPETIKRLAEGTVAGRVWTDPRQCIDGVA</sequence>
<dbReference type="GO" id="GO:0005737">
    <property type="term" value="C:cytoplasm"/>
    <property type="evidence" value="ECO:0007669"/>
    <property type="project" value="TreeGrafter"/>
</dbReference>
<dbReference type="EMBL" id="FCQH01000024">
    <property type="protein sequence ID" value="CVL08633.1"/>
    <property type="molecule type" value="Genomic_DNA"/>
</dbReference>
<evidence type="ECO:0000256" key="6">
    <source>
        <dbReference type="RuleBase" id="RU361277"/>
    </source>
</evidence>
<evidence type="ECO:0000259" key="7">
    <source>
        <dbReference type="SMART" id="SM00829"/>
    </source>
</evidence>
<evidence type="ECO:0000256" key="4">
    <source>
        <dbReference type="ARBA" id="ARBA00022833"/>
    </source>
</evidence>
<dbReference type="InterPro" id="IPR020843">
    <property type="entry name" value="ER"/>
</dbReference>
<evidence type="ECO:0000256" key="2">
    <source>
        <dbReference type="ARBA" id="ARBA00008072"/>
    </source>
</evidence>
<dbReference type="RefSeq" id="XP_041691171.1">
    <property type="nucleotide sequence ID" value="XM_041825830.1"/>
</dbReference>
<comment type="cofactor">
    <cofactor evidence="1 6">
        <name>Zn(2+)</name>
        <dbReference type="ChEBI" id="CHEBI:29105"/>
    </cofactor>
</comment>
<name>A0A1L7UJM0_FUSMA</name>
<dbReference type="CDD" id="cd08254">
    <property type="entry name" value="hydroxyacyl_CoA_DH"/>
    <property type="match status" value="1"/>
</dbReference>
<keyword evidence="9" id="KW-1185">Reference proteome</keyword>
<dbReference type="GO" id="GO:0004022">
    <property type="term" value="F:alcohol dehydrogenase (NAD+) activity"/>
    <property type="evidence" value="ECO:0007669"/>
    <property type="project" value="TreeGrafter"/>
</dbReference>
<dbReference type="SUPFAM" id="SSF51735">
    <property type="entry name" value="NAD(P)-binding Rossmann-fold domains"/>
    <property type="match status" value="1"/>
</dbReference>
<dbReference type="PANTHER" id="PTHR42940">
    <property type="entry name" value="ALCOHOL DEHYDROGENASE 1-RELATED"/>
    <property type="match status" value="1"/>
</dbReference>